<dbReference type="PANTHER" id="PTHR34502:SF4">
    <property type="entry name" value="DUF6594 DOMAIN-CONTAINING PROTEIN"/>
    <property type="match status" value="1"/>
</dbReference>
<evidence type="ECO:0000256" key="1">
    <source>
        <dbReference type="SAM" id="MobiDB-lite"/>
    </source>
</evidence>
<accession>A0ABR4A503</accession>
<sequence length="345" mass="38981">MRYSLPLTLRTSPSESQGLQDNETFYQDPESSTMAASSPLNNRSLPDSMTPNPSKPSKEAADIQPWRYRGYPAFSRWLASDDDFFLLRRFGCSSARVALFLQDQVARCEIALKAHDIQAMQASLDSGTFRNDQQEHRPQAMEDLATVLERYQKFVLQHMALKSYTRATKFQLSNVKQWLANANGPIEPEEVEFLQEEDDLIPVASKPKAPLRRFIDRHNFLTLPACLRERSKNARLFTEEDFEMQTTVYNNDRALDKVVTFITVLLGLAMIIGPLWLLQYLATHRSNLQARLGVITGFLALFTTLTSLFTVAKPFEVLAATAAYGAILMVFMQFGTYPTASNNGG</sequence>
<keyword evidence="2" id="KW-0812">Transmembrane</keyword>
<dbReference type="PANTHER" id="PTHR34502">
    <property type="entry name" value="DUF6594 DOMAIN-CONTAINING PROTEIN-RELATED"/>
    <property type="match status" value="1"/>
</dbReference>
<feature type="transmembrane region" description="Helical" evidence="2">
    <location>
        <begin position="290"/>
        <end position="311"/>
    </location>
</feature>
<keyword evidence="5" id="KW-1185">Reference proteome</keyword>
<protein>
    <recommendedName>
        <fullName evidence="3">DUF6594 domain-containing protein</fullName>
    </recommendedName>
</protein>
<feature type="compositionally biased region" description="Polar residues" evidence="1">
    <location>
        <begin position="9"/>
        <end position="52"/>
    </location>
</feature>
<evidence type="ECO:0000313" key="5">
    <source>
        <dbReference type="Proteomes" id="UP001590950"/>
    </source>
</evidence>
<feature type="domain" description="DUF6594" evidence="3">
    <location>
        <begin position="71"/>
        <end position="329"/>
    </location>
</feature>
<feature type="transmembrane region" description="Helical" evidence="2">
    <location>
        <begin position="317"/>
        <end position="337"/>
    </location>
</feature>
<keyword evidence="2" id="KW-0472">Membrane</keyword>
<comment type="caution">
    <text evidence="4">The sequence shown here is derived from an EMBL/GenBank/DDBJ whole genome shotgun (WGS) entry which is preliminary data.</text>
</comment>
<evidence type="ECO:0000259" key="3">
    <source>
        <dbReference type="Pfam" id="PF20237"/>
    </source>
</evidence>
<feature type="region of interest" description="Disordered" evidence="1">
    <location>
        <begin position="1"/>
        <end position="61"/>
    </location>
</feature>
<feature type="transmembrane region" description="Helical" evidence="2">
    <location>
        <begin position="258"/>
        <end position="278"/>
    </location>
</feature>
<keyword evidence="2" id="KW-1133">Transmembrane helix</keyword>
<evidence type="ECO:0000256" key="2">
    <source>
        <dbReference type="SAM" id="Phobius"/>
    </source>
</evidence>
<evidence type="ECO:0000313" key="4">
    <source>
        <dbReference type="EMBL" id="KAL2040569.1"/>
    </source>
</evidence>
<dbReference type="EMBL" id="JBEFKJ010000020">
    <property type="protein sequence ID" value="KAL2040569.1"/>
    <property type="molecule type" value="Genomic_DNA"/>
</dbReference>
<reference evidence="4 5" key="1">
    <citation type="submission" date="2024-09" db="EMBL/GenBank/DDBJ databases">
        <title>Rethinking Asexuality: The Enigmatic Case of Functional Sexual Genes in Lepraria (Stereocaulaceae).</title>
        <authorList>
            <person name="Doellman M."/>
            <person name="Sun Y."/>
            <person name="Barcenas-Pena A."/>
            <person name="Lumbsch H.T."/>
            <person name="Grewe F."/>
        </authorList>
    </citation>
    <scope>NUCLEOTIDE SEQUENCE [LARGE SCALE GENOMIC DNA]</scope>
    <source>
        <strain evidence="4 5">Mercado 3170</strain>
    </source>
</reference>
<name>A0ABR4A503_9LECA</name>
<organism evidence="4 5">
    <name type="scientific">Stereocaulon virgatum</name>
    <dbReference type="NCBI Taxonomy" id="373712"/>
    <lineage>
        <taxon>Eukaryota</taxon>
        <taxon>Fungi</taxon>
        <taxon>Dikarya</taxon>
        <taxon>Ascomycota</taxon>
        <taxon>Pezizomycotina</taxon>
        <taxon>Lecanoromycetes</taxon>
        <taxon>OSLEUM clade</taxon>
        <taxon>Lecanoromycetidae</taxon>
        <taxon>Lecanorales</taxon>
        <taxon>Lecanorineae</taxon>
        <taxon>Stereocaulaceae</taxon>
        <taxon>Stereocaulon</taxon>
    </lineage>
</organism>
<proteinExistence type="predicted"/>
<dbReference type="Pfam" id="PF20237">
    <property type="entry name" value="DUF6594"/>
    <property type="match status" value="1"/>
</dbReference>
<dbReference type="InterPro" id="IPR046529">
    <property type="entry name" value="DUF6594"/>
</dbReference>
<dbReference type="Proteomes" id="UP001590950">
    <property type="component" value="Unassembled WGS sequence"/>
</dbReference>
<gene>
    <name evidence="4" type="ORF">N7G274_006548</name>
</gene>